<comment type="similarity">
    <text evidence="2 8">Belongs to the periplasmic pilus chaperone family.</text>
</comment>
<evidence type="ECO:0000313" key="13">
    <source>
        <dbReference type="Proteomes" id="UP001549184"/>
    </source>
</evidence>
<comment type="subcellular location">
    <subcellularLocation>
        <location evidence="1 8">Periplasm</location>
    </subcellularLocation>
</comment>
<dbReference type="InterPro" id="IPR008962">
    <property type="entry name" value="PapD-like_sf"/>
</dbReference>
<keyword evidence="7" id="KW-0393">Immunoglobulin domain</keyword>
<sequence>MNSTIRALSGALLATACAFAGTSHATVVITGTRVVFPAKAGEVTVRMSNQNTTPALIESWVDAGDEQSTPDKVNTPFLITPPLFRMEPNRDQSLRILFTHSDQPLPSDRESLFFLNVLEVPPKPNALQVQDKNYLQFAIRSRLKLFYRPDGLPGDPLKAPSQLTFKAGSNGANAELVVHNPTPYYVTVSHVTVTVAGAEHKVDTGMVAPLSDLHLAITDLNQKPATGSVIDYACINDFGADVVLKGSVAQ</sequence>
<evidence type="ECO:0000256" key="5">
    <source>
        <dbReference type="ARBA" id="ARBA00022764"/>
    </source>
</evidence>
<dbReference type="PROSITE" id="PS00635">
    <property type="entry name" value="PILI_CHAPERONE"/>
    <property type="match status" value="1"/>
</dbReference>
<dbReference type="Pfam" id="PF02753">
    <property type="entry name" value="PapD_C"/>
    <property type="match status" value="1"/>
</dbReference>
<keyword evidence="6 8" id="KW-0143">Chaperone</keyword>
<dbReference type="PANTHER" id="PTHR30251">
    <property type="entry name" value="PILUS ASSEMBLY CHAPERONE"/>
    <property type="match status" value="1"/>
</dbReference>
<keyword evidence="13" id="KW-1185">Reference proteome</keyword>
<evidence type="ECO:0000256" key="8">
    <source>
        <dbReference type="RuleBase" id="RU003918"/>
    </source>
</evidence>
<evidence type="ECO:0000259" key="10">
    <source>
        <dbReference type="Pfam" id="PF00345"/>
    </source>
</evidence>
<dbReference type="PROSITE" id="PS51257">
    <property type="entry name" value="PROKAR_LIPOPROTEIN"/>
    <property type="match status" value="1"/>
</dbReference>
<evidence type="ECO:0000256" key="4">
    <source>
        <dbReference type="ARBA" id="ARBA00022729"/>
    </source>
</evidence>
<organism evidence="12 13">
    <name type="scientific">Dyella japonica</name>
    <dbReference type="NCBI Taxonomy" id="231455"/>
    <lineage>
        <taxon>Bacteria</taxon>
        <taxon>Pseudomonadati</taxon>
        <taxon>Pseudomonadota</taxon>
        <taxon>Gammaproteobacteria</taxon>
        <taxon>Lysobacterales</taxon>
        <taxon>Rhodanobacteraceae</taxon>
        <taxon>Dyella</taxon>
    </lineage>
</organism>
<dbReference type="Pfam" id="PF00345">
    <property type="entry name" value="PapD_N"/>
    <property type="match status" value="1"/>
</dbReference>
<dbReference type="InterPro" id="IPR050643">
    <property type="entry name" value="Periplasmic_pilus_chap"/>
</dbReference>
<evidence type="ECO:0000256" key="3">
    <source>
        <dbReference type="ARBA" id="ARBA00022558"/>
    </source>
</evidence>
<dbReference type="InterPro" id="IPR018046">
    <property type="entry name" value="Pili_assmbl_chaperone_CS"/>
</dbReference>
<dbReference type="InterPro" id="IPR013783">
    <property type="entry name" value="Ig-like_fold"/>
</dbReference>
<dbReference type="PRINTS" id="PR00969">
    <property type="entry name" value="CHAPERONPILI"/>
</dbReference>
<dbReference type="Gene3D" id="2.60.40.10">
    <property type="entry name" value="Immunoglobulins"/>
    <property type="match status" value="2"/>
</dbReference>
<reference evidence="12 13" key="1">
    <citation type="submission" date="2024-06" db="EMBL/GenBank/DDBJ databases">
        <title>Sorghum-associated microbial communities from plants grown in Nebraska, USA.</title>
        <authorList>
            <person name="Schachtman D."/>
        </authorList>
    </citation>
    <scope>NUCLEOTIDE SEQUENCE [LARGE SCALE GENOMIC DNA]</scope>
    <source>
        <strain evidence="12 13">1073</strain>
    </source>
</reference>
<name>A0ABV2JZM8_9GAMM</name>
<evidence type="ECO:0000313" key="12">
    <source>
        <dbReference type="EMBL" id="MET3653329.1"/>
    </source>
</evidence>
<dbReference type="InterPro" id="IPR016147">
    <property type="entry name" value="Pili_assmbl_chaperone_N"/>
</dbReference>
<keyword evidence="4 9" id="KW-0732">Signal</keyword>
<dbReference type="InterPro" id="IPR016148">
    <property type="entry name" value="Pili_assmbl_chaperone_C"/>
</dbReference>
<feature type="chain" id="PRO_5046082535" evidence="9">
    <location>
        <begin position="26"/>
        <end position="250"/>
    </location>
</feature>
<evidence type="ECO:0000256" key="7">
    <source>
        <dbReference type="ARBA" id="ARBA00023319"/>
    </source>
</evidence>
<dbReference type="Proteomes" id="UP001549184">
    <property type="component" value="Unassembled WGS sequence"/>
</dbReference>
<protein>
    <submittedName>
        <fullName evidence="12">Chaperone protein EcpD</fullName>
    </submittedName>
</protein>
<keyword evidence="5" id="KW-0574">Periplasm</keyword>
<keyword evidence="3" id="KW-1029">Fimbrium biogenesis</keyword>
<evidence type="ECO:0000256" key="6">
    <source>
        <dbReference type="ARBA" id="ARBA00023186"/>
    </source>
</evidence>
<dbReference type="SUPFAM" id="SSF49354">
    <property type="entry name" value="PapD-like"/>
    <property type="match status" value="1"/>
</dbReference>
<dbReference type="InterPro" id="IPR036316">
    <property type="entry name" value="Pili_assmbl_chap_C_dom_sf"/>
</dbReference>
<accession>A0ABV2JZM8</accession>
<feature type="signal peptide" evidence="9">
    <location>
        <begin position="1"/>
        <end position="25"/>
    </location>
</feature>
<evidence type="ECO:0000256" key="1">
    <source>
        <dbReference type="ARBA" id="ARBA00004418"/>
    </source>
</evidence>
<feature type="domain" description="Pili assembly chaperone C-terminal" evidence="11">
    <location>
        <begin position="178"/>
        <end position="241"/>
    </location>
</feature>
<dbReference type="EMBL" id="JBEPMU010000004">
    <property type="protein sequence ID" value="MET3653329.1"/>
    <property type="molecule type" value="Genomic_DNA"/>
</dbReference>
<dbReference type="PANTHER" id="PTHR30251:SF2">
    <property type="entry name" value="FIMBRIAL CHAPERONE YADV-RELATED"/>
    <property type="match status" value="1"/>
</dbReference>
<evidence type="ECO:0000256" key="2">
    <source>
        <dbReference type="ARBA" id="ARBA00007399"/>
    </source>
</evidence>
<gene>
    <name evidence="12" type="ORF">ABIC75_003065</name>
</gene>
<evidence type="ECO:0000259" key="11">
    <source>
        <dbReference type="Pfam" id="PF02753"/>
    </source>
</evidence>
<evidence type="ECO:0000256" key="9">
    <source>
        <dbReference type="SAM" id="SignalP"/>
    </source>
</evidence>
<dbReference type="RefSeq" id="WP_354014716.1">
    <property type="nucleotide sequence ID" value="NZ_JBEPMU010000004.1"/>
</dbReference>
<proteinExistence type="inferred from homology"/>
<comment type="caution">
    <text evidence="12">The sequence shown here is derived from an EMBL/GenBank/DDBJ whole genome shotgun (WGS) entry which is preliminary data.</text>
</comment>
<dbReference type="SUPFAM" id="SSF49584">
    <property type="entry name" value="Periplasmic chaperone C-domain"/>
    <property type="match status" value="1"/>
</dbReference>
<feature type="domain" description="Pili assembly chaperone N-terminal" evidence="10">
    <location>
        <begin position="27"/>
        <end position="152"/>
    </location>
</feature>
<dbReference type="InterPro" id="IPR001829">
    <property type="entry name" value="Pili_assmbl_chaperone_bac"/>
</dbReference>